<evidence type="ECO:0000256" key="8">
    <source>
        <dbReference type="ARBA" id="ARBA00049001"/>
    </source>
</evidence>
<keyword evidence="5" id="KW-0547">Nucleotide-binding</keyword>
<keyword evidence="11" id="KW-1185">Reference proteome</keyword>
<dbReference type="Gene3D" id="3.40.50.620">
    <property type="entry name" value="HUPs"/>
    <property type="match status" value="1"/>
</dbReference>
<evidence type="ECO:0000256" key="5">
    <source>
        <dbReference type="ARBA" id="ARBA00022741"/>
    </source>
</evidence>
<evidence type="ECO:0000259" key="9">
    <source>
        <dbReference type="Pfam" id="PF01467"/>
    </source>
</evidence>
<dbReference type="PANTHER" id="PTHR31285">
    <property type="entry name" value="NICOTINAMIDE MONONUCLEOTIDE ADENYLYLTRANSFERASE"/>
    <property type="match status" value="1"/>
</dbReference>
<evidence type="ECO:0000256" key="7">
    <source>
        <dbReference type="ARBA" id="ARBA00023027"/>
    </source>
</evidence>
<dbReference type="GO" id="GO:0005737">
    <property type="term" value="C:cytoplasm"/>
    <property type="evidence" value="ECO:0007669"/>
    <property type="project" value="EnsemblFungi"/>
</dbReference>
<dbReference type="Pfam" id="PF01467">
    <property type="entry name" value="CTP_transf_like"/>
    <property type="match status" value="1"/>
</dbReference>
<dbReference type="GO" id="GO:0036503">
    <property type="term" value="P:ERAD pathway"/>
    <property type="evidence" value="ECO:0007669"/>
    <property type="project" value="EnsemblFungi"/>
</dbReference>
<dbReference type="HOGENOM" id="CLU_032651_0_0_1"/>
<feature type="domain" description="Cytidyltransferase-like" evidence="9">
    <location>
        <begin position="39"/>
        <end position="225"/>
    </location>
</feature>
<keyword evidence="6" id="KW-0067">ATP-binding</keyword>
<dbReference type="SUPFAM" id="SSF52374">
    <property type="entry name" value="Nucleotidylyl transferase"/>
    <property type="match status" value="1"/>
</dbReference>
<evidence type="ECO:0000256" key="1">
    <source>
        <dbReference type="ARBA" id="ARBA00004790"/>
    </source>
</evidence>
<dbReference type="UniPathway" id="UPA00253">
    <property type="reaction ID" value="UER00600"/>
</dbReference>
<dbReference type="GeneID" id="34687834"/>
<comment type="catalytic activity">
    <reaction evidence="8">
        <text>beta-nicotinamide D-ribonucleotide + ATP + H(+) = diphosphate + NAD(+)</text>
        <dbReference type="Rhea" id="RHEA:21360"/>
        <dbReference type="ChEBI" id="CHEBI:14649"/>
        <dbReference type="ChEBI" id="CHEBI:15378"/>
        <dbReference type="ChEBI" id="CHEBI:30616"/>
        <dbReference type="ChEBI" id="CHEBI:33019"/>
        <dbReference type="ChEBI" id="CHEBI:57540"/>
        <dbReference type="EC" id="2.7.7.1"/>
    </reaction>
</comment>
<dbReference type="EMBL" id="LN736370">
    <property type="protein sequence ID" value="CEP64286.1"/>
    <property type="molecule type" value="Genomic_DNA"/>
</dbReference>
<evidence type="ECO:0000256" key="4">
    <source>
        <dbReference type="ARBA" id="ARBA00022695"/>
    </source>
</evidence>
<keyword evidence="7" id="KW-0520">NAD</keyword>
<protein>
    <submittedName>
        <fullName evidence="10">LALA0S11e00694g1_1</fullName>
    </submittedName>
</protein>
<accession>A0A0C7N293</accession>
<dbReference type="GO" id="GO:0000309">
    <property type="term" value="F:nicotinamide-nucleotide adenylyltransferase activity"/>
    <property type="evidence" value="ECO:0007669"/>
    <property type="project" value="UniProtKB-EC"/>
</dbReference>
<evidence type="ECO:0000256" key="2">
    <source>
        <dbReference type="ARBA" id="ARBA00022642"/>
    </source>
</evidence>
<dbReference type="GO" id="GO:0005524">
    <property type="term" value="F:ATP binding"/>
    <property type="evidence" value="ECO:0007669"/>
    <property type="project" value="UniProtKB-KW"/>
</dbReference>
<dbReference type="OrthoDB" id="5591297at2759"/>
<reference evidence="10 11" key="1">
    <citation type="submission" date="2014-12" db="EMBL/GenBank/DDBJ databases">
        <authorList>
            <person name="Neuveglise Cecile"/>
        </authorList>
    </citation>
    <scope>NUCLEOTIDE SEQUENCE [LARGE SCALE GENOMIC DNA]</scope>
    <source>
        <strain evidence="10 11">CBS 12615</strain>
    </source>
</reference>
<organism evidence="10 11">
    <name type="scientific">Lachancea lanzarotensis</name>
    <dbReference type="NCBI Taxonomy" id="1245769"/>
    <lineage>
        <taxon>Eukaryota</taxon>
        <taxon>Fungi</taxon>
        <taxon>Dikarya</taxon>
        <taxon>Ascomycota</taxon>
        <taxon>Saccharomycotina</taxon>
        <taxon>Saccharomycetes</taxon>
        <taxon>Saccharomycetales</taxon>
        <taxon>Saccharomycetaceae</taxon>
        <taxon>Lachancea</taxon>
    </lineage>
</organism>
<evidence type="ECO:0000256" key="3">
    <source>
        <dbReference type="ARBA" id="ARBA00022679"/>
    </source>
</evidence>
<dbReference type="CDD" id="cd02165">
    <property type="entry name" value="NMNAT"/>
    <property type="match status" value="1"/>
</dbReference>
<keyword evidence="4" id="KW-0548">Nucleotidyltransferase</keyword>
<evidence type="ECO:0000313" key="10">
    <source>
        <dbReference type="EMBL" id="CEP64286.1"/>
    </source>
</evidence>
<dbReference type="GO" id="GO:0001403">
    <property type="term" value="P:invasive growth in response to glucose limitation"/>
    <property type="evidence" value="ECO:0007669"/>
    <property type="project" value="EnsemblFungi"/>
</dbReference>
<dbReference type="GO" id="GO:0016887">
    <property type="term" value="F:ATP hydrolysis activity"/>
    <property type="evidence" value="ECO:0007669"/>
    <property type="project" value="EnsemblFungi"/>
</dbReference>
<dbReference type="RefSeq" id="XP_022630494.1">
    <property type="nucleotide sequence ID" value="XM_022775109.1"/>
</dbReference>
<sequence>MLIKKCSEHLKTFLASNATFEIIYGQRQINNIDRLLVLDSSFNPPHNGHLNLIRKAAQRYRDSRLHIVLLLSLNNADKEVKPAAFDKRLDMMCLFCDSLEKDAMKTSVAVTTYGKFVEKSKVIHNKLGDGFQVVYLVGFDTITRIFDPKYYAPSLVAEALASFMDKTELYCLTRGGNSEIEQQLNYPEDIAKGEYEPEIPRIWHQKIVVEQNTPNANEISSTIVRSMISSGERGAIALMPKVIYEYALQKQDGLTIFEVKK</sequence>
<dbReference type="PANTHER" id="PTHR31285:SF0">
    <property type="entry name" value="NICOTINAMIDE MONONUCLEOTIDE ADENYLYLTRANSFERASE"/>
    <property type="match status" value="1"/>
</dbReference>
<gene>
    <name evidence="10" type="ORF">LALA0_S11e00694g</name>
</gene>
<dbReference type="GO" id="GO:0005634">
    <property type="term" value="C:nucleus"/>
    <property type="evidence" value="ECO:0007669"/>
    <property type="project" value="EnsemblFungi"/>
</dbReference>
<dbReference type="Proteomes" id="UP000054304">
    <property type="component" value="Unassembled WGS sequence"/>
</dbReference>
<name>A0A0C7N293_9SACH</name>
<keyword evidence="3" id="KW-0808">Transferase</keyword>
<dbReference type="InterPro" id="IPR004821">
    <property type="entry name" value="Cyt_trans-like"/>
</dbReference>
<dbReference type="AlphaFoldDB" id="A0A0C7N293"/>
<dbReference type="GO" id="GO:0007124">
    <property type="term" value="P:pseudohyphal growth"/>
    <property type="evidence" value="ECO:0007669"/>
    <property type="project" value="EnsemblFungi"/>
</dbReference>
<proteinExistence type="predicted"/>
<evidence type="ECO:0000313" key="11">
    <source>
        <dbReference type="Proteomes" id="UP000054304"/>
    </source>
</evidence>
<keyword evidence="2" id="KW-0662">Pyridine nucleotide biosynthesis</keyword>
<dbReference type="InterPro" id="IPR005248">
    <property type="entry name" value="NadD/NMNAT"/>
</dbReference>
<dbReference type="STRING" id="1245769.A0A0C7N293"/>
<evidence type="ECO:0000256" key="6">
    <source>
        <dbReference type="ARBA" id="ARBA00022840"/>
    </source>
</evidence>
<dbReference type="InterPro" id="IPR014729">
    <property type="entry name" value="Rossmann-like_a/b/a_fold"/>
</dbReference>
<comment type="pathway">
    <text evidence="1">Cofactor biosynthesis; NAD(+) biosynthesis.</text>
</comment>
<dbReference type="GO" id="GO:0034355">
    <property type="term" value="P:NAD+ biosynthetic process via the salvage pathway"/>
    <property type="evidence" value="ECO:0007669"/>
    <property type="project" value="EnsemblFungi"/>
</dbReference>